<dbReference type="Proteomes" id="UP000203002">
    <property type="component" value="Segment"/>
</dbReference>
<reference evidence="1 2" key="1">
    <citation type="journal article" date="2017" name="Viruses">
        <title>Differentiation and structure in Sulfolobus islandicus rod-shaped virus populations.</title>
        <authorList>
            <person name="Bautista M.A."/>
            <person name="Black J.A."/>
            <person name="Youngblut N.D."/>
            <person name="Whitaker R.J."/>
        </authorList>
    </citation>
    <scope>NUCLEOTIDE SEQUENCE [LARGE SCALE GENOMIC DNA]</scope>
</reference>
<dbReference type="KEGG" id="vg:32877901"/>
<dbReference type="GeneID" id="32877901"/>
<dbReference type="OrthoDB" id="27394at10239"/>
<proteinExistence type="predicted"/>
<name>A0A1X9SKA7_9VIRU</name>
<dbReference type="EMBL" id="KY744233">
    <property type="protein sequence ID" value="ARQ96675.1"/>
    <property type="molecule type" value="Genomic_DNA"/>
</dbReference>
<sequence>MKTVQIGQTRYYIQSRDDMVSLSHELARKGYSISEIAKILGVTERQVKKFMNECW</sequence>
<keyword evidence="2" id="KW-1185">Reference proteome</keyword>
<accession>A0A1X9SKA7</accession>
<organism evidence="1 2">
    <name type="scientific">Sulfolobus islandicus rod-shaped virus 5</name>
    <dbReference type="NCBI Taxonomy" id="1983548"/>
    <lineage>
        <taxon>Viruses</taxon>
        <taxon>Adnaviria</taxon>
        <taxon>Zilligvirae</taxon>
        <taxon>Taleaviricota</taxon>
        <taxon>Tokiviricetes</taxon>
        <taxon>Ligamenvirales</taxon>
        <taxon>Rudiviridae</taxon>
        <taxon>Usarudivirus</taxon>
        <taxon>Usarudivirus nymphense</taxon>
        <taxon>Usarudivirus SIRV5</taxon>
    </lineage>
</organism>
<evidence type="ECO:0000313" key="1">
    <source>
        <dbReference type="EMBL" id="ARQ96675.1"/>
    </source>
</evidence>
<evidence type="ECO:0000313" key="2">
    <source>
        <dbReference type="Proteomes" id="UP000203002"/>
    </source>
</evidence>
<dbReference type="RefSeq" id="YP_009362663.1">
    <property type="nucleotide sequence ID" value="NC_034621.1"/>
</dbReference>
<dbReference type="Gene3D" id="1.10.10.60">
    <property type="entry name" value="Homeodomain-like"/>
    <property type="match status" value="1"/>
</dbReference>
<protein>
    <submittedName>
        <fullName evidence="1">Uncharacterized protein</fullName>
    </submittedName>
</protein>